<dbReference type="PANTHER" id="PTHR33607">
    <property type="entry name" value="ENDONUCLEASE-1"/>
    <property type="match status" value="1"/>
</dbReference>
<evidence type="ECO:0000256" key="4">
    <source>
        <dbReference type="ARBA" id="ARBA00022801"/>
    </source>
</evidence>
<feature type="compositionally biased region" description="Polar residues" evidence="5">
    <location>
        <begin position="160"/>
        <end position="172"/>
    </location>
</feature>
<dbReference type="Pfam" id="PF04231">
    <property type="entry name" value="Endonuclease_1"/>
    <property type="match status" value="1"/>
</dbReference>
<dbReference type="RefSeq" id="WP_092466944.1">
    <property type="nucleotide sequence ID" value="NZ_FNCZ01000002.1"/>
</dbReference>
<dbReference type="OrthoDB" id="5485925at2"/>
<name>A0A1G8AXF5_9FLAO</name>
<accession>A0A1G8AXF5</accession>
<dbReference type="InterPro" id="IPR026444">
    <property type="entry name" value="Secre_tail"/>
</dbReference>
<evidence type="ECO:0000313" key="9">
    <source>
        <dbReference type="Proteomes" id="UP000199492"/>
    </source>
</evidence>
<gene>
    <name evidence="8" type="ORF">SAMN04489796_10245</name>
</gene>
<evidence type="ECO:0000256" key="5">
    <source>
        <dbReference type="SAM" id="MobiDB-lite"/>
    </source>
</evidence>
<keyword evidence="3 6" id="KW-0732">Signal</keyword>
<organism evidence="8 9">
    <name type="scientific">Winogradskyella thalassocola</name>
    <dbReference type="NCBI Taxonomy" id="262004"/>
    <lineage>
        <taxon>Bacteria</taxon>
        <taxon>Pseudomonadati</taxon>
        <taxon>Bacteroidota</taxon>
        <taxon>Flavobacteriia</taxon>
        <taxon>Flavobacteriales</taxon>
        <taxon>Flavobacteriaceae</taxon>
        <taxon>Winogradskyella</taxon>
    </lineage>
</organism>
<keyword evidence="4" id="KW-0378">Hydrolase</keyword>
<evidence type="ECO:0000313" key="8">
    <source>
        <dbReference type="EMBL" id="SDH25523.1"/>
    </source>
</evidence>
<dbReference type="GO" id="GO:0004518">
    <property type="term" value="F:nuclease activity"/>
    <property type="evidence" value="ECO:0007669"/>
    <property type="project" value="UniProtKB-KW"/>
</dbReference>
<keyword evidence="2" id="KW-0540">Nuclease</keyword>
<feature type="chain" id="PRO_5011678287" evidence="6">
    <location>
        <begin position="19"/>
        <end position="362"/>
    </location>
</feature>
<dbReference type="STRING" id="262004.SAMN04489796_10245"/>
<evidence type="ECO:0000259" key="7">
    <source>
        <dbReference type="Pfam" id="PF18962"/>
    </source>
</evidence>
<dbReference type="NCBIfam" id="TIGR04183">
    <property type="entry name" value="Por_Secre_tail"/>
    <property type="match status" value="1"/>
</dbReference>
<proteinExistence type="inferred from homology"/>
<feature type="domain" description="Secretion system C-terminal sorting" evidence="7">
    <location>
        <begin position="292"/>
        <end position="360"/>
    </location>
</feature>
<dbReference type="Pfam" id="PF18962">
    <property type="entry name" value="Por_Secre_tail"/>
    <property type="match status" value="1"/>
</dbReference>
<feature type="signal peptide" evidence="6">
    <location>
        <begin position="1"/>
        <end position="18"/>
    </location>
</feature>
<evidence type="ECO:0000256" key="6">
    <source>
        <dbReference type="SAM" id="SignalP"/>
    </source>
</evidence>
<dbReference type="InterPro" id="IPR007346">
    <property type="entry name" value="Endonuclease-I"/>
</dbReference>
<feature type="region of interest" description="Disordered" evidence="5">
    <location>
        <begin position="119"/>
        <end position="172"/>
    </location>
</feature>
<evidence type="ECO:0000256" key="3">
    <source>
        <dbReference type="ARBA" id="ARBA00022729"/>
    </source>
</evidence>
<reference evidence="9" key="1">
    <citation type="submission" date="2016-10" db="EMBL/GenBank/DDBJ databases">
        <authorList>
            <person name="Varghese N."/>
            <person name="Submissions S."/>
        </authorList>
    </citation>
    <scope>NUCLEOTIDE SEQUENCE [LARGE SCALE GENOMIC DNA]</scope>
    <source>
        <strain evidence="9">DSM 15363</strain>
    </source>
</reference>
<evidence type="ECO:0000256" key="1">
    <source>
        <dbReference type="ARBA" id="ARBA00006429"/>
    </source>
</evidence>
<evidence type="ECO:0000256" key="2">
    <source>
        <dbReference type="ARBA" id="ARBA00022722"/>
    </source>
</evidence>
<keyword evidence="9" id="KW-1185">Reference proteome</keyword>
<dbReference type="PANTHER" id="PTHR33607:SF2">
    <property type="entry name" value="ENDONUCLEASE-1"/>
    <property type="match status" value="1"/>
</dbReference>
<dbReference type="EMBL" id="FNCZ01000002">
    <property type="protein sequence ID" value="SDH25523.1"/>
    <property type="molecule type" value="Genomic_DNA"/>
</dbReference>
<dbReference type="InterPro" id="IPR044925">
    <property type="entry name" value="His-Me_finger_sf"/>
</dbReference>
<protein>
    <submittedName>
        <fullName evidence="8">Por secretion system C-terminal sorting domain-containing protein</fullName>
    </submittedName>
</protein>
<dbReference type="SUPFAM" id="SSF54060">
    <property type="entry name" value="His-Me finger endonucleases"/>
    <property type="match status" value="1"/>
</dbReference>
<sequence>MKHFYTLLLAFVTSIAFAQLVPPTELESYYSTVDFSATGISLKNDLIDVTIDNHIYYLSYSDIWDASRITDLDPNNSNNVLLLYGYNDTDGIITTDRTRGKYDNGGGVGDWNREHVYPKSLGNPNLGTSGPGSDAQMLRPSDVQRNGQRGSLKFADKNDGQFSNGESGTTNSGWYPGDEWKGDCARIIMYMYLRYGERCLPTGVGYGSSSSTPDAMIDLFLKWNAEDPVVEGELEDVRNAYHGNPNNEYAQGNRNPFIDNPYLATVIWGGPEAQNRWENLSIAEVQQDRIKLFPNPANGNEVTILSNQDIIAEVYDILGKKVTVQNISSSQSKLNISDLTKGVYIVKLNSEVGTQTKRLIKQ</sequence>
<comment type="similarity">
    <text evidence="1">Belongs to the EndA/NucM nuclease family.</text>
</comment>
<dbReference type="AlphaFoldDB" id="A0A1G8AXF5"/>
<dbReference type="GO" id="GO:0016787">
    <property type="term" value="F:hydrolase activity"/>
    <property type="evidence" value="ECO:0007669"/>
    <property type="project" value="UniProtKB-KW"/>
</dbReference>
<dbReference type="Proteomes" id="UP000199492">
    <property type="component" value="Unassembled WGS sequence"/>
</dbReference>